<dbReference type="InterPro" id="IPR039970">
    <property type="entry name" value="TF_Grauzone"/>
</dbReference>
<dbReference type="OrthoDB" id="5388486at2759"/>
<protein>
    <recommendedName>
        <fullName evidence="4">C2H2-type domain-containing protein</fullName>
    </recommendedName>
</protein>
<proteinExistence type="predicted"/>
<feature type="region of interest" description="Disordered" evidence="1">
    <location>
        <begin position="101"/>
        <end position="145"/>
    </location>
</feature>
<sequence length="514" mass="58511">MAHQFGDLPQIPQSMDGTRFTIWGADHSNYMQPYKQQAISFGTKEDIYLDNFDNGIVSMQPMQRFMLDQCPLTPGLLNANIPLQGHHDRHYEQQWPSADYFRDVSPDQTSASGNSSQTTQNELRSPHTYHPIPYGSPTEYSQSALPYPSTERFHDASYMSEMAALGGSISLRELEYEHPEPEPVIEETDHVDLKQEAVCGHDHKTVKMETTSSYKYADSGIGNSVRDAESVQPIDLYEEPASDSDYSPPSSRSGKRRRSSASNGCSGRAQKRRGLGRPKESHVTSPPSSTRLPKRPRGASNVSRVAIEANAQPDDRRPFPCPLAAYGCMSNFSSKNEWKRHVSTQHVKLGYWRCDLCPPTTDPSDEQTFYYNDFNRKDLFTQHLRRMHAAPKDHSSRNQKEYPVNEENLPGHQTRCFLSLRTPPQQSICLFCNVTFDGPTSWEERMEHVGRHLEKDRKKGLDMFDFAAWNMDQGLERYLLDEGLIVREKGEWKIGNGKPRRHTAVGSDNESEEE</sequence>
<feature type="compositionally biased region" description="Polar residues" evidence="1">
    <location>
        <begin position="106"/>
        <end position="123"/>
    </location>
</feature>
<feature type="region of interest" description="Disordered" evidence="1">
    <location>
        <begin position="494"/>
        <end position="514"/>
    </location>
</feature>
<organism evidence="2 3">
    <name type="scientific">Cucurbitaria berberidis CBS 394.84</name>
    <dbReference type="NCBI Taxonomy" id="1168544"/>
    <lineage>
        <taxon>Eukaryota</taxon>
        <taxon>Fungi</taxon>
        <taxon>Dikarya</taxon>
        <taxon>Ascomycota</taxon>
        <taxon>Pezizomycotina</taxon>
        <taxon>Dothideomycetes</taxon>
        <taxon>Pleosporomycetidae</taxon>
        <taxon>Pleosporales</taxon>
        <taxon>Pleosporineae</taxon>
        <taxon>Cucurbitariaceae</taxon>
        <taxon>Cucurbitaria</taxon>
    </lineage>
</organism>
<evidence type="ECO:0000256" key="1">
    <source>
        <dbReference type="SAM" id="MobiDB-lite"/>
    </source>
</evidence>
<dbReference type="PANTHER" id="PTHR23225:SF2">
    <property type="entry name" value="AT09679P-RELATED"/>
    <property type="match status" value="1"/>
</dbReference>
<accession>A0A9P4GCF4</accession>
<gene>
    <name evidence="2" type="ORF">K460DRAFT_378008</name>
</gene>
<evidence type="ECO:0000313" key="2">
    <source>
        <dbReference type="EMBL" id="KAF1842679.1"/>
    </source>
</evidence>
<comment type="caution">
    <text evidence="2">The sequence shown here is derived from an EMBL/GenBank/DDBJ whole genome shotgun (WGS) entry which is preliminary data.</text>
</comment>
<feature type="compositionally biased region" description="Low complexity" evidence="1">
    <location>
        <begin position="243"/>
        <end position="252"/>
    </location>
</feature>
<dbReference type="GO" id="GO:0003700">
    <property type="term" value="F:DNA-binding transcription factor activity"/>
    <property type="evidence" value="ECO:0007669"/>
    <property type="project" value="InterPro"/>
</dbReference>
<name>A0A9P4GCF4_9PLEO</name>
<evidence type="ECO:0000313" key="3">
    <source>
        <dbReference type="Proteomes" id="UP000800039"/>
    </source>
</evidence>
<reference evidence="2" key="1">
    <citation type="submission" date="2020-01" db="EMBL/GenBank/DDBJ databases">
        <authorList>
            <consortium name="DOE Joint Genome Institute"/>
            <person name="Haridas S."/>
            <person name="Albert R."/>
            <person name="Binder M."/>
            <person name="Bloem J."/>
            <person name="Labutti K."/>
            <person name="Salamov A."/>
            <person name="Andreopoulos B."/>
            <person name="Baker S.E."/>
            <person name="Barry K."/>
            <person name="Bills G."/>
            <person name="Bluhm B.H."/>
            <person name="Cannon C."/>
            <person name="Castanera R."/>
            <person name="Culley D.E."/>
            <person name="Daum C."/>
            <person name="Ezra D."/>
            <person name="Gonzalez J.B."/>
            <person name="Henrissat B."/>
            <person name="Kuo A."/>
            <person name="Liang C."/>
            <person name="Lipzen A."/>
            <person name="Lutzoni F."/>
            <person name="Magnuson J."/>
            <person name="Mondo S."/>
            <person name="Nolan M."/>
            <person name="Ohm R."/>
            <person name="Pangilinan J."/>
            <person name="Park H.-J."/>
            <person name="Ramirez L."/>
            <person name="Alfaro M."/>
            <person name="Sun H."/>
            <person name="Tritt A."/>
            <person name="Yoshinaga Y."/>
            <person name="Zwiers L.-H."/>
            <person name="Turgeon B.G."/>
            <person name="Goodwin S.B."/>
            <person name="Spatafora J.W."/>
            <person name="Crous P.W."/>
            <person name="Grigoriev I.V."/>
        </authorList>
    </citation>
    <scope>NUCLEOTIDE SEQUENCE</scope>
    <source>
        <strain evidence="2">CBS 394.84</strain>
    </source>
</reference>
<dbReference type="AlphaFoldDB" id="A0A9P4GCF4"/>
<dbReference type="RefSeq" id="XP_040785242.1">
    <property type="nucleotide sequence ID" value="XM_040935034.1"/>
</dbReference>
<dbReference type="GeneID" id="63852285"/>
<feature type="region of interest" description="Disordered" evidence="1">
    <location>
        <begin position="237"/>
        <end position="300"/>
    </location>
</feature>
<evidence type="ECO:0008006" key="4">
    <source>
        <dbReference type="Google" id="ProtNLM"/>
    </source>
</evidence>
<keyword evidence="3" id="KW-1185">Reference proteome</keyword>
<dbReference type="Gene3D" id="3.30.160.60">
    <property type="entry name" value="Classic Zinc Finger"/>
    <property type="match status" value="1"/>
</dbReference>
<dbReference type="PANTHER" id="PTHR23225">
    <property type="entry name" value="ZINC FINGER PROTEIN"/>
    <property type="match status" value="1"/>
</dbReference>
<dbReference type="Proteomes" id="UP000800039">
    <property type="component" value="Unassembled WGS sequence"/>
</dbReference>
<dbReference type="EMBL" id="ML976617">
    <property type="protein sequence ID" value="KAF1842679.1"/>
    <property type="molecule type" value="Genomic_DNA"/>
</dbReference>